<protein>
    <recommendedName>
        <fullName evidence="7">Large ribosomal subunit protein uL3m</fullName>
    </recommendedName>
</protein>
<comment type="similarity">
    <text evidence="2 8">Belongs to the universal ribosomal protein uL3 family.</text>
</comment>
<dbReference type="Gene3D" id="2.40.30.10">
    <property type="entry name" value="Translation factors"/>
    <property type="match status" value="2"/>
</dbReference>
<dbReference type="GO" id="GO:0003735">
    <property type="term" value="F:structural constituent of ribosome"/>
    <property type="evidence" value="ECO:0007669"/>
    <property type="project" value="InterPro"/>
</dbReference>
<evidence type="ECO:0000256" key="5">
    <source>
        <dbReference type="ARBA" id="ARBA00023128"/>
    </source>
</evidence>
<dbReference type="RefSeq" id="XP_013244659.1">
    <property type="nucleotide sequence ID" value="XM_013389205.1"/>
</dbReference>
<dbReference type="AlphaFoldDB" id="A0A066WFN5"/>
<dbReference type="GO" id="GO:0006412">
    <property type="term" value="P:translation"/>
    <property type="evidence" value="ECO:0007669"/>
    <property type="project" value="InterPro"/>
</dbReference>
<dbReference type="InterPro" id="IPR000597">
    <property type="entry name" value="Ribosomal_uL3"/>
</dbReference>
<feature type="region of interest" description="Disordered" evidence="9">
    <location>
        <begin position="69"/>
        <end position="143"/>
    </location>
</feature>
<keyword evidence="3" id="KW-0809">Transit peptide</keyword>
<dbReference type="EMBL" id="JMSN01000017">
    <property type="protein sequence ID" value="KDN51323.1"/>
    <property type="molecule type" value="Genomic_DNA"/>
</dbReference>
<dbReference type="InParanoid" id="A0A066WFN5"/>
<evidence type="ECO:0000313" key="10">
    <source>
        <dbReference type="EMBL" id="KDN51323.1"/>
    </source>
</evidence>
<accession>A0A066WFN5</accession>
<dbReference type="Pfam" id="PF00297">
    <property type="entry name" value="Ribosomal_L3"/>
    <property type="match status" value="1"/>
</dbReference>
<dbReference type="SUPFAM" id="SSF50447">
    <property type="entry name" value="Translation proteins"/>
    <property type="match status" value="1"/>
</dbReference>
<evidence type="ECO:0000256" key="4">
    <source>
        <dbReference type="ARBA" id="ARBA00022980"/>
    </source>
</evidence>
<evidence type="ECO:0000313" key="11">
    <source>
        <dbReference type="Proteomes" id="UP000027361"/>
    </source>
</evidence>
<dbReference type="PANTHER" id="PTHR11229">
    <property type="entry name" value="50S RIBOSOMAL PROTEIN L3"/>
    <property type="match status" value="1"/>
</dbReference>
<dbReference type="FunFam" id="2.40.30.10:FF:000004">
    <property type="entry name" value="50S ribosomal protein L3"/>
    <property type="match status" value="1"/>
</dbReference>
<feature type="compositionally biased region" description="Polar residues" evidence="9">
    <location>
        <begin position="121"/>
        <end position="132"/>
    </location>
</feature>
<evidence type="ECO:0000256" key="1">
    <source>
        <dbReference type="ARBA" id="ARBA00004173"/>
    </source>
</evidence>
<keyword evidence="5" id="KW-0496">Mitochondrion</keyword>
<dbReference type="OMA" id="WRAVSTI"/>
<keyword evidence="11" id="KW-1185">Reference proteome</keyword>
<sequence length="423" mass="44688">MRRFAASSCCRQALLHQQAASASTSASSPAAYSRLTGQWRAVSTIATAEAGAARASSAYLLPSSRPWPAAASAWRPPQQHRQARFLSTSSASSATPSSDVGPEGISAAASSESAPGATEPVSSTDTAASPEQQQERKPWSPTSQRVGLIGIKMGMISYFLPSGICVPAAVVQVQHNQVMQQISFDPVAHAHKKGTTPSAIRGASIQPYLALQVFSGASSPEEARRSRNRIKGTLKEFRVTPDALVPPKTQLSVLHFVPGQQVDVQGTTKGKGFQGAMKRHGFKGLRASHGVSISHRSHGSTGQHQDPGRVFPGKKMAGRMGGRGSTLHNLTVLRIDTSKSLIFLKGNIPGPNGSEVYLTDAKRSLIGKARNAVNKGKLRDGSLAKGDENGSAYLPDGIEDLPFPAATKEMEKDMPAVVEVTQL</sequence>
<dbReference type="PANTHER" id="PTHR11229:SF8">
    <property type="entry name" value="LARGE RIBOSOMAL SUBUNIT PROTEIN UL3M"/>
    <property type="match status" value="1"/>
</dbReference>
<dbReference type="HOGENOM" id="CLU_044142_3_2_1"/>
<dbReference type="InterPro" id="IPR019927">
    <property type="entry name" value="Ribosomal_uL3_bac/org-type"/>
</dbReference>
<evidence type="ECO:0000256" key="6">
    <source>
        <dbReference type="ARBA" id="ARBA00023274"/>
    </source>
</evidence>
<organism evidence="10 11">
    <name type="scientific">Tilletiaria anomala (strain ATCC 24038 / CBS 436.72 / UBC 951)</name>
    <dbReference type="NCBI Taxonomy" id="1037660"/>
    <lineage>
        <taxon>Eukaryota</taxon>
        <taxon>Fungi</taxon>
        <taxon>Dikarya</taxon>
        <taxon>Basidiomycota</taxon>
        <taxon>Ustilaginomycotina</taxon>
        <taxon>Exobasidiomycetes</taxon>
        <taxon>Georgefischeriales</taxon>
        <taxon>Tilletiariaceae</taxon>
        <taxon>Tilletiaria</taxon>
    </lineage>
</organism>
<dbReference type="PROSITE" id="PS00474">
    <property type="entry name" value="RIBOSOMAL_L3"/>
    <property type="match status" value="1"/>
</dbReference>
<dbReference type="InterPro" id="IPR009000">
    <property type="entry name" value="Transl_B-barrel_sf"/>
</dbReference>
<evidence type="ECO:0000256" key="9">
    <source>
        <dbReference type="SAM" id="MobiDB-lite"/>
    </source>
</evidence>
<evidence type="ECO:0000256" key="2">
    <source>
        <dbReference type="ARBA" id="ARBA00006540"/>
    </source>
</evidence>
<dbReference type="InterPro" id="IPR019926">
    <property type="entry name" value="Ribosomal_uL3_CS"/>
</dbReference>
<dbReference type="FunCoup" id="A0A066WFN5">
    <property type="interactions" value="308"/>
</dbReference>
<evidence type="ECO:0000256" key="3">
    <source>
        <dbReference type="ARBA" id="ARBA00022946"/>
    </source>
</evidence>
<evidence type="ECO:0000256" key="7">
    <source>
        <dbReference type="ARBA" id="ARBA00035209"/>
    </source>
</evidence>
<reference evidence="10 11" key="1">
    <citation type="submission" date="2014-05" db="EMBL/GenBank/DDBJ databases">
        <title>Draft genome sequence of a rare smut relative, Tilletiaria anomala UBC 951.</title>
        <authorList>
            <consortium name="DOE Joint Genome Institute"/>
            <person name="Toome M."/>
            <person name="Kuo A."/>
            <person name="Henrissat B."/>
            <person name="Lipzen A."/>
            <person name="Tritt A."/>
            <person name="Yoshinaga Y."/>
            <person name="Zane M."/>
            <person name="Barry K."/>
            <person name="Grigoriev I.V."/>
            <person name="Spatafora J.W."/>
            <person name="Aimea M.C."/>
        </authorList>
    </citation>
    <scope>NUCLEOTIDE SEQUENCE [LARGE SCALE GENOMIC DNA]</scope>
    <source>
        <strain evidence="10 11">UBC 951</strain>
    </source>
</reference>
<comment type="caution">
    <text evidence="10">The sequence shown here is derived from an EMBL/GenBank/DDBJ whole genome shotgun (WGS) entry which is preliminary data.</text>
</comment>
<dbReference type="Proteomes" id="UP000027361">
    <property type="component" value="Unassembled WGS sequence"/>
</dbReference>
<proteinExistence type="inferred from homology"/>
<dbReference type="GeneID" id="25266396"/>
<feature type="compositionally biased region" description="Low complexity" evidence="9">
    <location>
        <begin position="87"/>
        <end position="120"/>
    </location>
</feature>
<name>A0A066WFN5_TILAU</name>
<keyword evidence="6 8" id="KW-0687">Ribonucleoprotein</keyword>
<evidence type="ECO:0000256" key="8">
    <source>
        <dbReference type="RuleBase" id="RU003905"/>
    </source>
</evidence>
<gene>
    <name evidence="10" type="ORF">K437DRAFT_272973</name>
</gene>
<dbReference type="OrthoDB" id="274683at2759"/>
<dbReference type="STRING" id="1037660.A0A066WFN5"/>
<keyword evidence="4 8" id="KW-0689">Ribosomal protein</keyword>
<dbReference type="GO" id="GO:0005762">
    <property type="term" value="C:mitochondrial large ribosomal subunit"/>
    <property type="evidence" value="ECO:0007669"/>
    <property type="project" value="TreeGrafter"/>
</dbReference>
<dbReference type="NCBIfam" id="TIGR03625">
    <property type="entry name" value="L3_bact"/>
    <property type="match status" value="1"/>
</dbReference>
<comment type="subcellular location">
    <subcellularLocation>
        <location evidence="1">Mitochondrion</location>
    </subcellularLocation>
</comment>